<dbReference type="SUPFAM" id="SSF52218">
    <property type="entry name" value="Flavoproteins"/>
    <property type="match status" value="1"/>
</dbReference>
<gene>
    <name evidence="2" type="ORF">SDC9_101502</name>
</gene>
<sequence>MKRNLNLLYFSPTDGTKKVVKEIAKGMSYEYKEFNITLPENRVDDLFFDEDDLVIIGMPTYAGRFPKLLTGYLHKITCNKSLAVFVATYGNRDYEDSILEMRDLFESKGFVGLGGATFITEHSSTEKLATNRPNIEDLSIAYNFGVQIKTRLESLDNLNEIKSLELPGQFPYVVKNIAMPPMTPETNDTCVTCGICANHCPTAAIDFDNCKTIDSNKCIKCCSCVKRCPFNSKEFTHSGYKNMQNMLETNFAHIVRTPEIFIG</sequence>
<organism evidence="2">
    <name type="scientific">bioreactor metagenome</name>
    <dbReference type="NCBI Taxonomy" id="1076179"/>
    <lineage>
        <taxon>unclassified sequences</taxon>
        <taxon>metagenomes</taxon>
        <taxon>ecological metagenomes</taxon>
    </lineage>
</organism>
<dbReference type="NCBIfam" id="NF038196">
    <property type="entry name" value="ferrodoxin_EFR1"/>
    <property type="match status" value="1"/>
</dbReference>
<evidence type="ECO:0000259" key="1">
    <source>
        <dbReference type="PROSITE" id="PS51379"/>
    </source>
</evidence>
<dbReference type="Gene3D" id="3.30.70.20">
    <property type="match status" value="1"/>
</dbReference>
<dbReference type="InterPro" id="IPR029039">
    <property type="entry name" value="Flavoprotein-like_sf"/>
</dbReference>
<dbReference type="Pfam" id="PF00037">
    <property type="entry name" value="Fer4"/>
    <property type="match status" value="2"/>
</dbReference>
<dbReference type="EMBL" id="VSSQ01014931">
    <property type="protein sequence ID" value="MPM54722.1"/>
    <property type="molecule type" value="Genomic_DNA"/>
</dbReference>
<dbReference type="PROSITE" id="PS00198">
    <property type="entry name" value="4FE4S_FER_1"/>
    <property type="match status" value="1"/>
</dbReference>
<dbReference type="PANTHER" id="PTHR43122:SF1">
    <property type="entry name" value="IRON-SULFUR-BINDING PROTEIN"/>
    <property type="match status" value="1"/>
</dbReference>
<evidence type="ECO:0000313" key="2">
    <source>
        <dbReference type="EMBL" id="MPM54722.1"/>
    </source>
</evidence>
<feature type="domain" description="4Fe-4S ferredoxin-type" evidence="1">
    <location>
        <begin position="212"/>
        <end position="238"/>
    </location>
</feature>
<dbReference type="InterPro" id="IPR047964">
    <property type="entry name" value="EFR1-like"/>
</dbReference>
<dbReference type="PROSITE" id="PS51379">
    <property type="entry name" value="4FE4S_FER_2"/>
    <property type="match status" value="2"/>
</dbReference>
<comment type="caution">
    <text evidence="2">The sequence shown here is derived from an EMBL/GenBank/DDBJ whole genome shotgun (WGS) entry which is preliminary data.</text>
</comment>
<dbReference type="InterPro" id="IPR017900">
    <property type="entry name" value="4Fe4S_Fe_S_CS"/>
</dbReference>
<reference evidence="2" key="1">
    <citation type="submission" date="2019-08" db="EMBL/GenBank/DDBJ databases">
        <authorList>
            <person name="Kucharzyk K."/>
            <person name="Murdoch R.W."/>
            <person name="Higgins S."/>
            <person name="Loffler F."/>
        </authorList>
    </citation>
    <scope>NUCLEOTIDE SEQUENCE</scope>
</reference>
<accession>A0A645ANA5</accession>
<dbReference type="PANTHER" id="PTHR43122">
    <property type="entry name" value="FERREDOXIN SUBUNIT OF PYRUVATE:FLAVODOXIN OXIDOREDUCTASE-RELATED"/>
    <property type="match status" value="1"/>
</dbReference>
<protein>
    <recommendedName>
        <fullName evidence="1">4Fe-4S ferredoxin-type domain-containing protein</fullName>
    </recommendedName>
</protein>
<proteinExistence type="predicted"/>
<dbReference type="InterPro" id="IPR017896">
    <property type="entry name" value="4Fe4S_Fe-S-bd"/>
</dbReference>
<dbReference type="SUPFAM" id="SSF54862">
    <property type="entry name" value="4Fe-4S ferredoxins"/>
    <property type="match status" value="1"/>
</dbReference>
<dbReference type="AlphaFoldDB" id="A0A645ANA5"/>
<feature type="domain" description="4Fe-4S ferredoxin-type" evidence="1">
    <location>
        <begin position="180"/>
        <end position="210"/>
    </location>
</feature>
<dbReference type="Gene3D" id="3.40.50.360">
    <property type="match status" value="1"/>
</dbReference>
<name>A0A645ANA5_9ZZZZ</name>